<organism evidence="1 2">
    <name type="scientific">Xanthocytophaga flava</name>
    <dbReference type="NCBI Taxonomy" id="3048013"/>
    <lineage>
        <taxon>Bacteria</taxon>
        <taxon>Pseudomonadati</taxon>
        <taxon>Bacteroidota</taxon>
        <taxon>Cytophagia</taxon>
        <taxon>Cytophagales</taxon>
        <taxon>Rhodocytophagaceae</taxon>
        <taxon>Xanthocytophaga</taxon>
    </lineage>
</organism>
<gene>
    <name evidence="1" type="ORF">QNI19_02730</name>
</gene>
<accession>A0ABT7CDS3</accession>
<protein>
    <submittedName>
        <fullName evidence="1">Uncharacterized protein</fullName>
    </submittedName>
</protein>
<dbReference type="Proteomes" id="UP001228581">
    <property type="component" value="Unassembled WGS sequence"/>
</dbReference>
<dbReference type="RefSeq" id="WP_313991955.1">
    <property type="nucleotide sequence ID" value="NZ_JASJOT010000001.1"/>
</dbReference>
<dbReference type="EMBL" id="JASJOT010000001">
    <property type="protein sequence ID" value="MDJ1491830.1"/>
    <property type="molecule type" value="Genomic_DNA"/>
</dbReference>
<evidence type="ECO:0000313" key="1">
    <source>
        <dbReference type="EMBL" id="MDJ1491830.1"/>
    </source>
</evidence>
<reference evidence="1 2" key="1">
    <citation type="submission" date="2023-05" db="EMBL/GenBank/DDBJ databases">
        <authorList>
            <person name="Zhang X."/>
        </authorList>
    </citation>
    <scope>NUCLEOTIDE SEQUENCE [LARGE SCALE GENOMIC DNA]</scope>
    <source>
        <strain evidence="1 2">DM2B3-1</strain>
    </source>
</reference>
<evidence type="ECO:0000313" key="2">
    <source>
        <dbReference type="Proteomes" id="UP001228581"/>
    </source>
</evidence>
<keyword evidence="2" id="KW-1185">Reference proteome</keyword>
<name>A0ABT7CDS3_9BACT</name>
<proteinExistence type="predicted"/>
<comment type="caution">
    <text evidence="1">The sequence shown here is derived from an EMBL/GenBank/DDBJ whole genome shotgun (WGS) entry which is preliminary data.</text>
</comment>
<sequence length="267" mass="31091">MTDTHKEITDLLIQKSAIDPKDPAYTVHCQKVLDYLQTRKKEVIDFIDQLTDTQLLFQLSPFFENLAVEFQSARFIDAIEKLPRRFSYLGKDEMYLLTLDIVEAQKKTLTADELSFVYHIKRLDELCVPGEDELIARIEQTEDQTFLLEIVELLLEITDQLKSHRVIDAVEKVIHKLENPKDQEEAVSSIQEARELLISDENLLKRKQEFEQKKHEFDGILIIAKEVLDIKEDISIKELAKIMRELSNSGQSSKIAEIGRLFFKQLK</sequence>